<evidence type="ECO:0000313" key="2">
    <source>
        <dbReference type="Proteomes" id="UP001592582"/>
    </source>
</evidence>
<gene>
    <name evidence="1" type="ORF">ACEZDG_13310</name>
</gene>
<keyword evidence="2" id="KW-1185">Reference proteome</keyword>
<dbReference type="EMBL" id="JBHEZX010000005">
    <property type="protein sequence ID" value="MFC1410245.1"/>
    <property type="molecule type" value="Genomic_DNA"/>
</dbReference>
<name>A0ABV6V938_9ACTN</name>
<sequence>MNELHDVGLSVDPATAAAANDELAADARRSLRVFLAAPSLRLTGPADGVFTLALRGRVTALREALLDAGVTVYSQHHDDCWTTRGLGTGYRVPSAFRGMQSADLAFAYVGSPLSAGVGMELGWATALRKPVVLLVDEAVAHSPMISTLEEVSPVLPIHFDTGWSAQALRHAVITALDWADTSVMYPETAESA</sequence>
<proteinExistence type="predicted"/>
<protein>
    <submittedName>
        <fullName evidence="1">Uncharacterized protein</fullName>
    </submittedName>
</protein>
<organism evidence="1 2">
    <name type="scientific">Streptacidiphilus alkalitolerans</name>
    <dbReference type="NCBI Taxonomy" id="3342712"/>
    <lineage>
        <taxon>Bacteria</taxon>
        <taxon>Bacillati</taxon>
        <taxon>Actinomycetota</taxon>
        <taxon>Actinomycetes</taxon>
        <taxon>Kitasatosporales</taxon>
        <taxon>Streptomycetaceae</taxon>
        <taxon>Streptacidiphilus</taxon>
    </lineage>
</organism>
<reference evidence="1 2" key="1">
    <citation type="submission" date="2024-09" db="EMBL/GenBank/DDBJ databases">
        <authorList>
            <person name="Lee S.D."/>
        </authorList>
    </citation>
    <scope>NUCLEOTIDE SEQUENCE [LARGE SCALE GENOMIC DNA]</scope>
    <source>
        <strain evidence="1 2">N1-1</strain>
    </source>
</reference>
<dbReference type="Gene3D" id="3.40.50.450">
    <property type="match status" value="1"/>
</dbReference>
<dbReference type="Proteomes" id="UP001592582">
    <property type="component" value="Unassembled WGS sequence"/>
</dbReference>
<accession>A0ABV6V938</accession>
<evidence type="ECO:0000313" key="1">
    <source>
        <dbReference type="EMBL" id="MFC1410245.1"/>
    </source>
</evidence>
<comment type="caution">
    <text evidence="1">The sequence shown here is derived from an EMBL/GenBank/DDBJ whole genome shotgun (WGS) entry which is preliminary data.</text>
</comment>
<dbReference type="SUPFAM" id="SSF52309">
    <property type="entry name" value="N-(deoxy)ribosyltransferase-like"/>
    <property type="match status" value="1"/>
</dbReference>